<protein>
    <submittedName>
        <fullName evidence="7">FAD/FMN-dependent dehydrogenase</fullName>
    </submittedName>
</protein>
<evidence type="ECO:0000313" key="7">
    <source>
        <dbReference type="EMBL" id="EHR61287.1"/>
    </source>
</evidence>
<dbReference type="InterPro" id="IPR016169">
    <property type="entry name" value="FAD-bd_PCMH_sub2"/>
</dbReference>
<name>H5XCP1_9PSEU</name>
<dbReference type="GO" id="GO:0071949">
    <property type="term" value="F:FAD binding"/>
    <property type="evidence" value="ECO:0007669"/>
    <property type="project" value="InterPro"/>
</dbReference>
<proteinExistence type="inferred from homology"/>
<evidence type="ECO:0000256" key="4">
    <source>
        <dbReference type="ARBA" id="ARBA00022827"/>
    </source>
</evidence>
<dbReference type="InterPro" id="IPR050416">
    <property type="entry name" value="FAD-linked_Oxidoreductase"/>
</dbReference>
<evidence type="ECO:0000256" key="2">
    <source>
        <dbReference type="ARBA" id="ARBA00005466"/>
    </source>
</evidence>
<dbReference type="RefSeq" id="WP_005456391.1">
    <property type="nucleotide sequence ID" value="NZ_CM001440.1"/>
</dbReference>
<keyword evidence="4" id="KW-0274">FAD</keyword>
<keyword evidence="5" id="KW-0560">Oxidoreductase</keyword>
<evidence type="ECO:0000256" key="1">
    <source>
        <dbReference type="ARBA" id="ARBA00001974"/>
    </source>
</evidence>
<dbReference type="Gene3D" id="3.40.462.20">
    <property type="match status" value="1"/>
</dbReference>
<keyword evidence="8" id="KW-1185">Reference proteome</keyword>
<dbReference type="GO" id="GO:0016491">
    <property type="term" value="F:oxidoreductase activity"/>
    <property type="evidence" value="ECO:0007669"/>
    <property type="project" value="UniProtKB-KW"/>
</dbReference>
<evidence type="ECO:0000313" key="8">
    <source>
        <dbReference type="Proteomes" id="UP000002791"/>
    </source>
</evidence>
<dbReference type="PROSITE" id="PS51387">
    <property type="entry name" value="FAD_PCMH"/>
    <property type="match status" value="1"/>
</dbReference>
<dbReference type="Proteomes" id="UP000002791">
    <property type="component" value="Chromosome"/>
</dbReference>
<dbReference type="OrthoDB" id="5169292at2"/>
<dbReference type="InterPro" id="IPR016167">
    <property type="entry name" value="FAD-bd_PCMH_sub1"/>
</dbReference>
<dbReference type="InterPro" id="IPR006094">
    <property type="entry name" value="Oxid_FAD_bind_N"/>
</dbReference>
<dbReference type="PROSITE" id="PS00862">
    <property type="entry name" value="OX2_COVAL_FAD"/>
    <property type="match status" value="1"/>
</dbReference>
<sequence length="456" mass="48835">MTDRNSDIERLAARVRGAVLSPASSGYDAERTGFQLHHPHRPTAIVAATCADDVSAAVEYAAAHRTPFAVQATGHGHAVPTDGLLVSTRRMTGVRIDPESRTAWVEAGATWRHVVEAAAPHGLAPLSGSFPDLGAVSYTLGGGLGLLARRYGFAADHVHRLDVVTPDGRLRQVTEQSEPDLFWALRGGGGHIGVVTGMEIGLVPVTHVYGGSLLVDVEQAPDVLDAWRRWTADVPEEMTSAVSLLTYPDVPELPRELRGRSIAHLRIVHLGSPGEGSAVVEPLRACGPILRDTLAELPYPRAGTIFDEPEQPHPYRGDNVLVRELDPKALAGLTKAAGPSARVFTVAGLRHLGGALARPPRAANAVGHRDARYLVSILSLVAEGEEELVRELHDDALALFADTALGRWLNFAFRELGPDELRSGFSPGDYARLLEVRRRADPHGLLHTGHGGPGVR</sequence>
<keyword evidence="3" id="KW-0285">Flavoprotein</keyword>
<dbReference type="eggNOG" id="COG0277">
    <property type="taxonomic scope" value="Bacteria"/>
</dbReference>
<evidence type="ECO:0000256" key="3">
    <source>
        <dbReference type="ARBA" id="ARBA00022630"/>
    </source>
</evidence>
<dbReference type="InterPro" id="IPR016166">
    <property type="entry name" value="FAD-bd_PCMH"/>
</dbReference>
<evidence type="ECO:0000259" key="6">
    <source>
        <dbReference type="PROSITE" id="PS51387"/>
    </source>
</evidence>
<dbReference type="Pfam" id="PF01565">
    <property type="entry name" value="FAD_binding_4"/>
    <property type="match status" value="1"/>
</dbReference>
<comment type="cofactor">
    <cofactor evidence="1">
        <name>FAD</name>
        <dbReference type="ChEBI" id="CHEBI:57692"/>
    </cofactor>
</comment>
<accession>H5XCP1</accession>
<comment type="similarity">
    <text evidence="2">Belongs to the oxygen-dependent FAD-linked oxidoreductase family.</text>
</comment>
<dbReference type="InterPro" id="IPR006093">
    <property type="entry name" value="Oxy_OxRdtase_FAD_BS"/>
</dbReference>
<evidence type="ECO:0000256" key="5">
    <source>
        <dbReference type="ARBA" id="ARBA00023002"/>
    </source>
</evidence>
<dbReference type="SUPFAM" id="SSF56176">
    <property type="entry name" value="FAD-binding/transporter-associated domain-like"/>
    <property type="match status" value="1"/>
</dbReference>
<dbReference type="AlphaFoldDB" id="H5XCP1"/>
<gene>
    <name evidence="7" type="ORF">SaccyDRAFT_2413</name>
</gene>
<dbReference type="PANTHER" id="PTHR42973:SF39">
    <property type="entry name" value="FAD-BINDING PCMH-TYPE DOMAIN-CONTAINING PROTEIN"/>
    <property type="match status" value="1"/>
</dbReference>
<dbReference type="Gene3D" id="3.30.43.10">
    <property type="entry name" value="Uridine Diphospho-n-acetylenolpyruvylglucosamine Reductase, domain 2"/>
    <property type="match status" value="1"/>
</dbReference>
<organism evidence="7 8">
    <name type="scientific">Saccharomonospora cyanea NA-134</name>
    <dbReference type="NCBI Taxonomy" id="882082"/>
    <lineage>
        <taxon>Bacteria</taxon>
        <taxon>Bacillati</taxon>
        <taxon>Actinomycetota</taxon>
        <taxon>Actinomycetes</taxon>
        <taxon>Pseudonocardiales</taxon>
        <taxon>Pseudonocardiaceae</taxon>
        <taxon>Saccharomonospora</taxon>
    </lineage>
</organism>
<dbReference type="EMBL" id="CM001440">
    <property type="protein sequence ID" value="EHR61287.1"/>
    <property type="molecule type" value="Genomic_DNA"/>
</dbReference>
<feature type="domain" description="FAD-binding PCMH-type" evidence="6">
    <location>
        <begin position="38"/>
        <end position="205"/>
    </location>
</feature>
<dbReference type="PANTHER" id="PTHR42973">
    <property type="entry name" value="BINDING OXIDOREDUCTASE, PUTATIVE (AFU_ORTHOLOGUE AFUA_1G17690)-RELATED"/>
    <property type="match status" value="1"/>
</dbReference>
<reference evidence="7 8" key="1">
    <citation type="submission" date="2011-11" db="EMBL/GenBank/DDBJ databases">
        <title>The Noncontiguous Finished sequence of Saccharomonospora cyanea NA-134.</title>
        <authorList>
            <consortium name="US DOE Joint Genome Institute"/>
            <person name="Lucas S."/>
            <person name="Han J."/>
            <person name="Lapidus A."/>
            <person name="Cheng J.-F."/>
            <person name="Goodwin L."/>
            <person name="Pitluck S."/>
            <person name="Peters L."/>
            <person name="Ovchinnikova G."/>
            <person name="Lu M."/>
            <person name="Detter J.C."/>
            <person name="Han C."/>
            <person name="Tapia R."/>
            <person name="Land M."/>
            <person name="Hauser L."/>
            <person name="Kyrpides N."/>
            <person name="Ivanova N."/>
            <person name="Pagani I."/>
            <person name="Brambilla E.-M."/>
            <person name="Klenk H.-P."/>
            <person name="Woyke T."/>
        </authorList>
    </citation>
    <scope>NUCLEOTIDE SEQUENCE [LARGE SCALE GENOMIC DNA]</scope>
    <source>
        <strain evidence="7 8">NA-134</strain>
    </source>
</reference>
<dbReference type="Gene3D" id="3.30.465.10">
    <property type="match status" value="1"/>
</dbReference>
<dbReference type="HOGENOM" id="CLU_018354_10_0_11"/>
<dbReference type="InterPro" id="IPR036318">
    <property type="entry name" value="FAD-bd_PCMH-like_sf"/>
</dbReference>
<dbReference type="STRING" id="882082.SaccyDRAFT_2413"/>